<proteinExistence type="predicted"/>
<evidence type="ECO:0000256" key="1">
    <source>
        <dbReference type="SAM" id="SignalP"/>
    </source>
</evidence>
<comment type="caution">
    <text evidence="3">The sequence shown here is derived from an EMBL/GenBank/DDBJ whole genome shotgun (WGS) entry which is preliminary data.</text>
</comment>
<dbReference type="SMART" id="SM01111">
    <property type="entry name" value="CVNH"/>
    <property type="match status" value="1"/>
</dbReference>
<feature type="chain" id="PRO_5001892311" evidence="1">
    <location>
        <begin position="20"/>
        <end position="248"/>
    </location>
</feature>
<feature type="signal peptide" evidence="1">
    <location>
        <begin position="1"/>
        <end position="19"/>
    </location>
</feature>
<gene>
    <name evidence="3" type="ORF">GQ26_0400140</name>
</gene>
<dbReference type="SUPFAM" id="SSF51322">
    <property type="entry name" value="Cyanovirin-N"/>
    <property type="match status" value="1"/>
</dbReference>
<dbReference type="eggNOG" id="ENOG502T1B0">
    <property type="taxonomic scope" value="Eukaryota"/>
</dbReference>
<dbReference type="HOGENOM" id="CLU_1354335_0_0_1"/>
<dbReference type="InterPro" id="IPR036673">
    <property type="entry name" value="Cyanovirin-N_sf"/>
</dbReference>
<dbReference type="AlphaFoldDB" id="A0A093V7W4"/>
<keyword evidence="1" id="KW-0732">Signal</keyword>
<evidence type="ECO:0000313" key="3">
    <source>
        <dbReference type="EMBL" id="KFX42816.1"/>
    </source>
</evidence>
<accession>A0A093V7W4</accession>
<feature type="domain" description="Cyanovirin-N" evidence="2">
    <location>
        <begin position="30"/>
        <end position="130"/>
    </location>
</feature>
<dbReference type="EMBL" id="JPOX01000040">
    <property type="protein sequence ID" value="KFX42816.1"/>
    <property type="molecule type" value="Genomic_DNA"/>
</dbReference>
<sequence length="248" mass="26280">MQHQKLSAIFGFIAGIAQAAPSPAASATTGFSSKCSNITFNTNWLVANCPNDAGTLVSSGVYLPSYVTNTEGKLEWKADGAYEQSCSDCVLLDSGATLQCYCRGTFTKENGNSTLNLEEYIANYNGHLLSSLERTPTIPSDSSLPVPSNVVLSLRSYANGAACSNSSGGILNFAGPETCWDLTVAVDPIVWTGFQPTSNEGWSISVYNISTCTGTPLVTFDQNSVNECITVGKNGGAYLSLTPLWNYD</sequence>
<dbReference type="Pfam" id="PF08881">
    <property type="entry name" value="CVNH"/>
    <property type="match status" value="1"/>
</dbReference>
<organism evidence="3">
    <name type="scientific">Talaromyces marneffei PM1</name>
    <dbReference type="NCBI Taxonomy" id="1077442"/>
    <lineage>
        <taxon>Eukaryota</taxon>
        <taxon>Fungi</taxon>
        <taxon>Dikarya</taxon>
        <taxon>Ascomycota</taxon>
        <taxon>Pezizomycotina</taxon>
        <taxon>Eurotiomycetes</taxon>
        <taxon>Eurotiomycetidae</taxon>
        <taxon>Eurotiales</taxon>
        <taxon>Trichocomaceae</taxon>
        <taxon>Talaromyces</taxon>
        <taxon>Talaromyces sect. Talaromyces</taxon>
    </lineage>
</organism>
<reference evidence="3" key="1">
    <citation type="journal article" date="2014" name="PLoS Genet.">
        <title>Signature Gene Expression Reveals Novel Clues to the Molecular Mechanisms of Dimorphic Transition in Penicillium marneffei.</title>
        <authorList>
            <person name="Yang E."/>
            <person name="Wang G."/>
            <person name="Cai J."/>
            <person name="Woo P.C."/>
            <person name="Lau S.K."/>
            <person name="Yuen K.-Y."/>
            <person name="Chow W.-N."/>
            <person name="Lin X."/>
        </authorList>
    </citation>
    <scope>NUCLEOTIDE SEQUENCE [LARGE SCALE GENOMIC DNA]</scope>
    <source>
        <strain evidence="3">PM1</strain>
    </source>
</reference>
<dbReference type="Gene3D" id="2.30.60.10">
    <property type="entry name" value="Cyanovirin-N"/>
    <property type="match status" value="1"/>
</dbReference>
<dbReference type="InterPro" id="IPR011058">
    <property type="entry name" value="Cyanovirin-N"/>
</dbReference>
<name>A0A093V7W4_TALMA</name>
<evidence type="ECO:0000259" key="2">
    <source>
        <dbReference type="SMART" id="SM01111"/>
    </source>
</evidence>
<protein>
    <submittedName>
        <fullName evidence="3">Cyanovirin-N</fullName>
    </submittedName>
</protein>